<dbReference type="InterPro" id="IPR053376">
    <property type="entry name" value="Serine_acetyltransferase"/>
</dbReference>
<evidence type="ECO:0000256" key="4">
    <source>
        <dbReference type="ARBA" id="ARBA00018522"/>
    </source>
</evidence>
<comment type="catalytic activity">
    <reaction evidence="9 10">
        <text>L-serine + acetyl-CoA = O-acetyl-L-serine + CoA</text>
        <dbReference type="Rhea" id="RHEA:24560"/>
        <dbReference type="ChEBI" id="CHEBI:33384"/>
        <dbReference type="ChEBI" id="CHEBI:57287"/>
        <dbReference type="ChEBI" id="CHEBI:57288"/>
        <dbReference type="ChEBI" id="CHEBI:58340"/>
        <dbReference type="EC" id="2.3.1.30"/>
    </reaction>
</comment>
<dbReference type="PIRSF" id="PIRSF000441">
    <property type="entry name" value="CysE"/>
    <property type="match status" value="1"/>
</dbReference>
<evidence type="ECO:0000256" key="7">
    <source>
        <dbReference type="ARBA" id="ARBA00023192"/>
    </source>
</evidence>
<dbReference type="PANTHER" id="PTHR42811">
    <property type="entry name" value="SERINE ACETYLTRANSFERASE"/>
    <property type="match status" value="1"/>
</dbReference>
<evidence type="ECO:0000256" key="3">
    <source>
        <dbReference type="ARBA" id="ARBA00013266"/>
    </source>
</evidence>
<evidence type="ECO:0000256" key="10">
    <source>
        <dbReference type="PIRNR" id="PIRNR000441"/>
    </source>
</evidence>
<proteinExistence type="inferred from homology"/>
<name>A0ABP3UXM7_9CLOT</name>
<evidence type="ECO:0000256" key="2">
    <source>
        <dbReference type="ARBA" id="ARBA00007274"/>
    </source>
</evidence>
<comment type="caution">
    <text evidence="11">The sequence shown here is derived from an EMBL/GenBank/DDBJ whole genome shotgun (WGS) entry which is preliminary data.</text>
</comment>
<dbReference type="InterPro" id="IPR011004">
    <property type="entry name" value="Trimer_LpxA-like_sf"/>
</dbReference>
<evidence type="ECO:0000256" key="6">
    <source>
        <dbReference type="ARBA" id="ARBA00022679"/>
    </source>
</evidence>
<evidence type="ECO:0000256" key="5">
    <source>
        <dbReference type="ARBA" id="ARBA00022605"/>
    </source>
</evidence>
<keyword evidence="6 10" id="KW-0808">Transferase</keyword>
<reference evidence="12" key="1">
    <citation type="journal article" date="2019" name="Int. J. Syst. Evol. Microbiol.">
        <title>The Global Catalogue of Microorganisms (GCM) 10K type strain sequencing project: providing services to taxonomists for standard genome sequencing and annotation.</title>
        <authorList>
            <consortium name="The Broad Institute Genomics Platform"/>
            <consortium name="The Broad Institute Genome Sequencing Center for Infectious Disease"/>
            <person name="Wu L."/>
            <person name="Ma J."/>
        </authorList>
    </citation>
    <scope>NUCLEOTIDE SEQUENCE [LARGE SCALE GENOMIC DNA]</scope>
    <source>
        <strain evidence="12">JCM 1407</strain>
    </source>
</reference>
<keyword evidence="5" id="KW-0028">Amino-acid biosynthesis</keyword>
<dbReference type="InterPro" id="IPR005881">
    <property type="entry name" value="Ser_O-AcTrfase"/>
</dbReference>
<organism evidence="11 12">
    <name type="scientific">Clostridium oceanicum</name>
    <dbReference type="NCBI Taxonomy" id="1543"/>
    <lineage>
        <taxon>Bacteria</taxon>
        <taxon>Bacillati</taxon>
        <taxon>Bacillota</taxon>
        <taxon>Clostridia</taxon>
        <taxon>Eubacteriales</taxon>
        <taxon>Clostridiaceae</taxon>
        <taxon>Clostridium</taxon>
    </lineage>
</organism>
<gene>
    <name evidence="11" type="primary">cysE</name>
    <name evidence="11" type="ORF">GCM10008906_29580</name>
</gene>
<dbReference type="InterPro" id="IPR045304">
    <property type="entry name" value="LbH_SAT"/>
</dbReference>
<dbReference type="CDD" id="cd03354">
    <property type="entry name" value="LbH_SAT"/>
    <property type="match status" value="1"/>
</dbReference>
<dbReference type="NCBIfam" id="NF041874">
    <property type="entry name" value="EPS_EpsC"/>
    <property type="match status" value="1"/>
</dbReference>
<dbReference type="Proteomes" id="UP001501510">
    <property type="component" value="Unassembled WGS sequence"/>
</dbReference>
<dbReference type="RefSeq" id="WP_343762731.1">
    <property type="nucleotide sequence ID" value="NZ_BAAACG010000013.1"/>
</dbReference>
<evidence type="ECO:0000313" key="12">
    <source>
        <dbReference type="Proteomes" id="UP001501510"/>
    </source>
</evidence>
<dbReference type="EC" id="2.3.1.30" evidence="3 10"/>
<comment type="pathway">
    <text evidence="1">Amino-acid biosynthesis; L-cysteine biosynthesis; L-cysteine from L-serine: step 1/2.</text>
</comment>
<evidence type="ECO:0000256" key="9">
    <source>
        <dbReference type="ARBA" id="ARBA00049486"/>
    </source>
</evidence>
<accession>A0ABP3UXM7</accession>
<dbReference type="Gene3D" id="1.10.3130.10">
    <property type="entry name" value="serine acetyltransferase, domain 1"/>
    <property type="match status" value="1"/>
</dbReference>
<dbReference type="Gene3D" id="2.160.10.10">
    <property type="entry name" value="Hexapeptide repeat proteins"/>
    <property type="match status" value="1"/>
</dbReference>
<comment type="similarity">
    <text evidence="2 10">Belongs to the transferase hexapeptide repeat family.</text>
</comment>
<keyword evidence="8 10" id="KW-0012">Acyltransferase</keyword>
<evidence type="ECO:0000313" key="11">
    <source>
        <dbReference type="EMBL" id="GAA0744542.1"/>
    </source>
</evidence>
<dbReference type="InterPro" id="IPR042122">
    <property type="entry name" value="Ser_AcTrfase_N_sf"/>
</dbReference>
<dbReference type="EMBL" id="BAAACG010000013">
    <property type="protein sequence ID" value="GAA0744542.1"/>
    <property type="molecule type" value="Genomic_DNA"/>
</dbReference>
<protein>
    <recommendedName>
        <fullName evidence="4 10">Serine acetyltransferase</fullName>
        <ecNumber evidence="3 10">2.3.1.30</ecNumber>
    </recommendedName>
</protein>
<keyword evidence="7" id="KW-0198">Cysteine biosynthesis</keyword>
<sequence>MRNPFKMLAYDIKSAMEKDPAARNPLEVIILYPFMHALIQHRIAHFFYKIKLFFIARLISQLARFFTGIEIHPGATIGKGLFIDHGMGVVIGETAEIGDNVMLYHGVTLGGTGKDKGKRHPTIGNNVTIGCGAKVLGPIEIGDNCKIGANAVVLKDIKEGSTAVGIPAKVVRATKTSPIITIDGFDGKAKEIFNDMVI</sequence>
<evidence type="ECO:0000256" key="8">
    <source>
        <dbReference type="ARBA" id="ARBA00023315"/>
    </source>
</evidence>
<dbReference type="SUPFAM" id="SSF51161">
    <property type="entry name" value="Trimeric LpxA-like enzymes"/>
    <property type="match status" value="1"/>
</dbReference>
<keyword evidence="12" id="KW-1185">Reference proteome</keyword>
<dbReference type="InterPro" id="IPR001451">
    <property type="entry name" value="Hexapep"/>
</dbReference>
<dbReference type="NCBIfam" id="TIGR01172">
    <property type="entry name" value="cysE"/>
    <property type="match status" value="1"/>
</dbReference>
<evidence type="ECO:0000256" key="1">
    <source>
        <dbReference type="ARBA" id="ARBA00004876"/>
    </source>
</evidence>
<dbReference type="Pfam" id="PF00132">
    <property type="entry name" value="Hexapep"/>
    <property type="match status" value="1"/>
</dbReference>